<comment type="caution">
    <text evidence="1">The sequence shown here is derived from an EMBL/GenBank/DDBJ whole genome shotgun (WGS) entry which is preliminary data.</text>
</comment>
<organism evidence="1 2">
    <name type="scientific">Racocetra persica</name>
    <dbReference type="NCBI Taxonomy" id="160502"/>
    <lineage>
        <taxon>Eukaryota</taxon>
        <taxon>Fungi</taxon>
        <taxon>Fungi incertae sedis</taxon>
        <taxon>Mucoromycota</taxon>
        <taxon>Glomeromycotina</taxon>
        <taxon>Glomeromycetes</taxon>
        <taxon>Diversisporales</taxon>
        <taxon>Gigasporaceae</taxon>
        <taxon>Racocetra</taxon>
    </lineage>
</organism>
<accession>A0ACA9NGF6</accession>
<evidence type="ECO:0000313" key="1">
    <source>
        <dbReference type="EMBL" id="CAG8654339.1"/>
    </source>
</evidence>
<gene>
    <name evidence="1" type="ORF">RPERSI_LOCUS8014</name>
</gene>
<keyword evidence="2" id="KW-1185">Reference proteome</keyword>
<reference evidence="1" key="1">
    <citation type="submission" date="2021-06" db="EMBL/GenBank/DDBJ databases">
        <authorList>
            <person name="Kallberg Y."/>
            <person name="Tangrot J."/>
            <person name="Rosling A."/>
        </authorList>
    </citation>
    <scope>NUCLEOTIDE SEQUENCE</scope>
    <source>
        <strain evidence="1">MA461A</strain>
    </source>
</reference>
<sequence length="49" mass="5644">LSMGGVLSNESYSSYKTSDLLGPPINNEEIEKEEDNYEEQLEEDEQNEF</sequence>
<protein>
    <submittedName>
        <fullName evidence="1">22541_t:CDS:1</fullName>
    </submittedName>
</protein>
<feature type="non-terminal residue" evidence="1">
    <location>
        <position position="1"/>
    </location>
</feature>
<name>A0ACA9NGF6_9GLOM</name>
<evidence type="ECO:0000313" key="2">
    <source>
        <dbReference type="Proteomes" id="UP000789920"/>
    </source>
</evidence>
<proteinExistence type="predicted"/>
<dbReference type="Proteomes" id="UP000789920">
    <property type="component" value="Unassembled WGS sequence"/>
</dbReference>
<dbReference type="EMBL" id="CAJVQC010014096">
    <property type="protein sequence ID" value="CAG8654339.1"/>
    <property type="molecule type" value="Genomic_DNA"/>
</dbReference>